<name>A0ABZ1Z058_9NOCA</name>
<feature type="compositionally biased region" description="Polar residues" evidence="1">
    <location>
        <begin position="95"/>
        <end position="107"/>
    </location>
</feature>
<organism evidence="3 4">
    <name type="scientific">Nocardia vinacea</name>
    <dbReference type="NCBI Taxonomy" id="96468"/>
    <lineage>
        <taxon>Bacteria</taxon>
        <taxon>Bacillati</taxon>
        <taxon>Actinomycetota</taxon>
        <taxon>Actinomycetes</taxon>
        <taxon>Mycobacteriales</taxon>
        <taxon>Nocardiaceae</taxon>
        <taxon>Nocardia</taxon>
    </lineage>
</organism>
<keyword evidence="2" id="KW-0812">Transmembrane</keyword>
<dbReference type="PROSITE" id="PS51257">
    <property type="entry name" value="PROKAR_LIPOPROTEIN"/>
    <property type="match status" value="1"/>
</dbReference>
<dbReference type="EMBL" id="CP109441">
    <property type="protein sequence ID" value="WUV48678.1"/>
    <property type="molecule type" value="Genomic_DNA"/>
</dbReference>
<keyword evidence="4" id="KW-1185">Reference proteome</keyword>
<feature type="region of interest" description="Disordered" evidence="1">
    <location>
        <begin position="61"/>
        <end position="160"/>
    </location>
</feature>
<feature type="transmembrane region" description="Helical" evidence="2">
    <location>
        <begin position="12"/>
        <end position="32"/>
    </location>
</feature>
<dbReference type="RefSeq" id="WP_327093485.1">
    <property type="nucleotide sequence ID" value="NZ_CP109149.1"/>
</dbReference>
<dbReference type="Proteomes" id="UP001432062">
    <property type="component" value="Chromosome"/>
</dbReference>
<keyword evidence="2" id="KW-1133">Transmembrane helix</keyword>
<evidence type="ECO:0000313" key="4">
    <source>
        <dbReference type="Proteomes" id="UP001432062"/>
    </source>
</evidence>
<accession>A0ABZ1Z058</accession>
<sequence>MESSRAKIAGPVIAAGAVSLGLVLIGACGLGKHDTYVAPPPIKSANDDAVPAVRYGTSTSAAPKVFIPPSPSWQVARPGPPRKSVDFTVPPSAVPESTTRGPRNSTPYAAPTTEPVPAFTTEIELPPTTQPRPTTVDPAIEEPPTTRRVPAATSPGQSDE</sequence>
<evidence type="ECO:0000313" key="3">
    <source>
        <dbReference type="EMBL" id="WUV48678.1"/>
    </source>
</evidence>
<keyword evidence="2" id="KW-0472">Membrane</keyword>
<protein>
    <submittedName>
        <fullName evidence="3">Uncharacterized protein</fullName>
    </submittedName>
</protein>
<proteinExistence type="predicted"/>
<gene>
    <name evidence="3" type="ORF">OG563_11075</name>
</gene>
<evidence type="ECO:0000256" key="1">
    <source>
        <dbReference type="SAM" id="MobiDB-lite"/>
    </source>
</evidence>
<evidence type="ECO:0000256" key="2">
    <source>
        <dbReference type="SAM" id="Phobius"/>
    </source>
</evidence>
<reference evidence="3" key="1">
    <citation type="submission" date="2022-10" db="EMBL/GenBank/DDBJ databases">
        <title>The complete genomes of actinobacterial strains from the NBC collection.</title>
        <authorList>
            <person name="Joergensen T.S."/>
            <person name="Alvarez Arevalo M."/>
            <person name="Sterndorff E.B."/>
            <person name="Faurdal D."/>
            <person name="Vuksanovic O."/>
            <person name="Mourched A.-S."/>
            <person name="Charusanti P."/>
            <person name="Shaw S."/>
            <person name="Blin K."/>
            <person name="Weber T."/>
        </authorList>
    </citation>
    <scope>NUCLEOTIDE SEQUENCE</scope>
    <source>
        <strain evidence="3">NBC_01482</strain>
    </source>
</reference>